<evidence type="ECO:0000259" key="3">
    <source>
        <dbReference type="PROSITE" id="PS50883"/>
    </source>
</evidence>
<dbReference type="SUPFAM" id="SSF141868">
    <property type="entry name" value="EAL domain-like"/>
    <property type="match status" value="1"/>
</dbReference>
<sequence>MKTAWHGILIAGYALLAAMIALLLPALLPETAGGIAILLAIVSFMACALAHEIFTRRQNDAQTVRRMLALKKAYDLQKEELQQALADIRSQGGRRPAPRNPISDSEDFFRPDPPVSGSDFPSSRPAPAEDRPPQPMPRQAAPRQVPPRPDRMHREMPLPDARPERPPLHNAPEDEDEPLFPEQRQVQKAGGQSGLQTKELQDMEAEVKVLHSLVEQLYNDDGLYGRKTESAPAPEPVKPKRRGLRIVGKGSDSALLDTVREGLRHDRIDLYLQPIVSLPQRKRRFYECFSRIRAADGAVIKPQEYMPVAEKEGLVAAIDNMLLFRSVQLLRKVRAHDYSMAFFCNVSPYSLGDEKFLKEFISYMESHQDLAPSLVMELKQGDVPDDLNGLSPQMDRLGRMGYRFALNSVTDFDLDFKELQRHHFHFVKVDAKALINRFKESPAGGEIRSFKQQLDDKGIDMIVENIETEQMLIELLDFNIDYGQGFLFGEPRISKDPTTGMRAI</sequence>
<reference evidence="4 5" key="1">
    <citation type="submission" date="2018-07" db="EMBL/GenBank/DDBJ databases">
        <title>Genomic Encyclopedia of Type Strains, Phase III (KMG-III): the genomes of soil and plant-associated and newly described type strains.</title>
        <authorList>
            <person name="Whitman W."/>
        </authorList>
    </citation>
    <scope>NUCLEOTIDE SEQUENCE [LARGE SCALE GENOMIC DNA]</scope>
    <source>
        <strain evidence="4 5">CECT 8488</strain>
    </source>
</reference>
<feature type="transmembrane region" description="Helical" evidence="2">
    <location>
        <begin position="7"/>
        <end position="28"/>
    </location>
</feature>
<dbReference type="RefSeq" id="WP_181905416.1">
    <property type="nucleotide sequence ID" value="NZ_QRDW01000008.1"/>
</dbReference>
<evidence type="ECO:0000256" key="1">
    <source>
        <dbReference type="SAM" id="MobiDB-lite"/>
    </source>
</evidence>
<keyword evidence="2" id="KW-0812">Transmembrane</keyword>
<evidence type="ECO:0000256" key="2">
    <source>
        <dbReference type="SAM" id="Phobius"/>
    </source>
</evidence>
<dbReference type="InterPro" id="IPR035919">
    <property type="entry name" value="EAL_sf"/>
</dbReference>
<organism evidence="4 5">
    <name type="scientific">Aestuariispira insulae</name>
    <dbReference type="NCBI Taxonomy" id="1461337"/>
    <lineage>
        <taxon>Bacteria</taxon>
        <taxon>Pseudomonadati</taxon>
        <taxon>Pseudomonadota</taxon>
        <taxon>Alphaproteobacteria</taxon>
        <taxon>Rhodospirillales</taxon>
        <taxon>Kiloniellaceae</taxon>
        <taxon>Aestuariispira</taxon>
    </lineage>
</organism>
<gene>
    <name evidence="4" type="ORF">DFP90_10847</name>
</gene>
<dbReference type="Proteomes" id="UP000256845">
    <property type="component" value="Unassembled WGS sequence"/>
</dbReference>
<feature type="transmembrane region" description="Helical" evidence="2">
    <location>
        <begin position="34"/>
        <end position="54"/>
    </location>
</feature>
<protein>
    <submittedName>
        <fullName evidence="4">EAL domain-containing protein (Putative c-di-GMP-specific phosphodiesterase class I)</fullName>
    </submittedName>
</protein>
<dbReference type="EMBL" id="QRDW01000008">
    <property type="protein sequence ID" value="RED48030.1"/>
    <property type="molecule type" value="Genomic_DNA"/>
</dbReference>
<keyword evidence="2" id="KW-0472">Membrane</keyword>
<name>A0A3D9HEX2_9PROT</name>
<dbReference type="AlphaFoldDB" id="A0A3D9HEX2"/>
<accession>A0A3D9HEX2</accession>
<feature type="compositionally biased region" description="Basic and acidic residues" evidence="1">
    <location>
        <begin position="148"/>
        <end position="167"/>
    </location>
</feature>
<dbReference type="InterPro" id="IPR050706">
    <property type="entry name" value="Cyclic-di-GMP_PDE-like"/>
</dbReference>
<dbReference type="InterPro" id="IPR001633">
    <property type="entry name" value="EAL_dom"/>
</dbReference>
<dbReference type="PANTHER" id="PTHR33121">
    <property type="entry name" value="CYCLIC DI-GMP PHOSPHODIESTERASE PDEF"/>
    <property type="match status" value="1"/>
</dbReference>
<dbReference type="PROSITE" id="PS50883">
    <property type="entry name" value="EAL"/>
    <property type="match status" value="1"/>
</dbReference>
<proteinExistence type="predicted"/>
<dbReference type="Gene3D" id="3.20.20.450">
    <property type="entry name" value="EAL domain"/>
    <property type="match status" value="1"/>
</dbReference>
<comment type="caution">
    <text evidence="4">The sequence shown here is derived from an EMBL/GenBank/DDBJ whole genome shotgun (WGS) entry which is preliminary data.</text>
</comment>
<feature type="domain" description="EAL" evidence="3">
    <location>
        <begin position="252"/>
        <end position="504"/>
    </location>
</feature>
<dbReference type="SMART" id="SM00052">
    <property type="entry name" value="EAL"/>
    <property type="match status" value="1"/>
</dbReference>
<feature type="region of interest" description="Disordered" evidence="1">
    <location>
        <begin position="88"/>
        <end position="195"/>
    </location>
</feature>
<evidence type="ECO:0000313" key="4">
    <source>
        <dbReference type="EMBL" id="RED48030.1"/>
    </source>
</evidence>
<dbReference type="Pfam" id="PF00563">
    <property type="entry name" value="EAL"/>
    <property type="match status" value="1"/>
</dbReference>
<dbReference type="GO" id="GO:0071111">
    <property type="term" value="F:cyclic-guanylate-specific phosphodiesterase activity"/>
    <property type="evidence" value="ECO:0007669"/>
    <property type="project" value="InterPro"/>
</dbReference>
<dbReference type="PANTHER" id="PTHR33121:SF79">
    <property type="entry name" value="CYCLIC DI-GMP PHOSPHODIESTERASE PDED-RELATED"/>
    <property type="match status" value="1"/>
</dbReference>
<dbReference type="CDD" id="cd01948">
    <property type="entry name" value="EAL"/>
    <property type="match status" value="1"/>
</dbReference>
<evidence type="ECO:0000313" key="5">
    <source>
        <dbReference type="Proteomes" id="UP000256845"/>
    </source>
</evidence>
<keyword evidence="5" id="KW-1185">Reference proteome</keyword>
<keyword evidence="2" id="KW-1133">Transmembrane helix</keyword>